<evidence type="ECO:0000313" key="1">
    <source>
        <dbReference type="EMBL" id="MET4568396.1"/>
    </source>
</evidence>
<keyword evidence="2" id="KW-1185">Reference proteome</keyword>
<organism evidence="1 2">
    <name type="scientific">Rhodanobacter soli</name>
    <dbReference type="NCBI Taxonomy" id="590609"/>
    <lineage>
        <taxon>Bacteria</taxon>
        <taxon>Pseudomonadati</taxon>
        <taxon>Pseudomonadota</taxon>
        <taxon>Gammaproteobacteria</taxon>
        <taxon>Lysobacterales</taxon>
        <taxon>Rhodanobacteraceae</taxon>
        <taxon>Rhodanobacter</taxon>
    </lineage>
</organism>
<proteinExistence type="predicted"/>
<dbReference type="EMBL" id="JBEPSD010000001">
    <property type="protein sequence ID" value="MET4568396.1"/>
    <property type="molecule type" value="Genomic_DNA"/>
</dbReference>
<comment type="caution">
    <text evidence="1">The sequence shown here is derived from an EMBL/GenBank/DDBJ whole genome shotgun (WGS) entry which is preliminary data.</text>
</comment>
<gene>
    <name evidence="1" type="ORF">ABIE04_000723</name>
</gene>
<reference evidence="1 2" key="1">
    <citation type="submission" date="2024-06" db="EMBL/GenBank/DDBJ databases">
        <title>Sorghum-associated microbial communities from plants grown in Nebraska, USA.</title>
        <authorList>
            <person name="Schachtman D."/>
        </authorList>
    </citation>
    <scope>NUCLEOTIDE SEQUENCE [LARGE SCALE GENOMIC DNA]</scope>
    <source>
        <strain evidence="1 2">1757</strain>
    </source>
</reference>
<dbReference type="RefSeq" id="WP_354547232.1">
    <property type="nucleotide sequence ID" value="NZ_JBEPSD010000001.1"/>
</dbReference>
<sequence length="66" mass="7623">MMSPQNRPPVLPMQTIPPMPESVIFAPASIDEILPMHVDYNLHPLLVHSLDHYVIVDDKGERFYIR</sequence>
<dbReference type="Proteomes" id="UP001549251">
    <property type="component" value="Unassembled WGS sequence"/>
</dbReference>
<accession>A0ABV2PTP1</accession>
<protein>
    <submittedName>
        <fullName evidence="1">Uncharacterized protein</fullName>
    </submittedName>
</protein>
<evidence type="ECO:0000313" key="2">
    <source>
        <dbReference type="Proteomes" id="UP001549251"/>
    </source>
</evidence>
<name>A0ABV2PTP1_9GAMM</name>